<evidence type="ECO:0000313" key="2">
    <source>
        <dbReference type="Proteomes" id="UP000026915"/>
    </source>
</evidence>
<accession>A0A061FA77</accession>
<dbReference type="InterPro" id="IPR036397">
    <property type="entry name" value="RNaseH_sf"/>
</dbReference>
<dbReference type="InParanoid" id="A0A061FA77"/>
<dbReference type="OMA" id="FHTEVIR"/>
<dbReference type="AlphaFoldDB" id="A0A061FA77"/>
<dbReference type="SUPFAM" id="SSF53098">
    <property type="entry name" value="Ribonuclease H-like"/>
    <property type="match status" value="1"/>
</dbReference>
<dbReference type="Gramene" id="EOY13798">
    <property type="protein sequence ID" value="EOY13798"/>
    <property type="gene ID" value="TCM_032444"/>
</dbReference>
<dbReference type="CDD" id="cd06222">
    <property type="entry name" value="RNase_H_like"/>
    <property type="match status" value="1"/>
</dbReference>
<dbReference type="InterPro" id="IPR052929">
    <property type="entry name" value="RNase_H-like_EbsB-rel"/>
</dbReference>
<dbReference type="HOGENOM" id="CLU_000680_21_1_1"/>
<dbReference type="InterPro" id="IPR012337">
    <property type="entry name" value="RNaseH-like_sf"/>
</dbReference>
<dbReference type="PANTHER" id="PTHR47074:SF75">
    <property type="entry name" value="RNASE H TYPE-1 DOMAIN-CONTAINING PROTEIN"/>
    <property type="match status" value="1"/>
</dbReference>
<sequence length="172" mass="18852">MAFPEILCAIWLGRNDACFNGKLWDSHHFLDMAKLHVAWWAHAKRPHSNLSIQDLVRFPNAIIVLSKPLKTKPDFKWQILPSGVLKCNIDGTSSGNPGEVGIGGPLRDENGDVLLLFSLSIGIMDANSAEFKALCKAPQMFANEVAKSLAKSGVCGDVDFIRITSVYLVEVC</sequence>
<dbReference type="EMBL" id="CM001885">
    <property type="protein sequence ID" value="EOY13798.1"/>
    <property type="molecule type" value="Genomic_DNA"/>
</dbReference>
<protein>
    <recommendedName>
        <fullName evidence="3">RNase H type-1 domain-containing protein</fullName>
    </recommendedName>
</protein>
<keyword evidence="2" id="KW-1185">Reference proteome</keyword>
<dbReference type="Gene3D" id="3.30.420.10">
    <property type="entry name" value="Ribonuclease H-like superfamily/Ribonuclease H"/>
    <property type="match status" value="1"/>
</dbReference>
<dbReference type="InterPro" id="IPR044730">
    <property type="entry name" value="RNase_H-like_dom_plant"/>
</dbReference>
<dbReference type="Proteomes" id="UP000026915">
    <property type="component" value="Chromosome 7"/>
</dbReference>
<evidence type="ECO:0000313" key="1">
    <source>
        <dbReference type="EMBL" id="EOY13798.1"/>
    </source>
</evidence>
<name>A0A061FA77_THECC</name>
<dbReference type="GO" id="GO:0003676">
    <property type="term" value="F:nucleic acid binding"/>
    <property type="evidence" value="ECO:0007669"/>
    <property type="project" value="InterPro"/>
</dbReference>
<dbReference type="PANTHER" id="PTHR47074">
    <property type="entry name" value="BNAC02G40300D PROTEIN"/>
    <property type="match status" value="1"/>
</dbReference>
<evidence type="ECO:0008006" key="3">
    <source>
        <dbReference type="Google" id="ProtNLM"/>
    </source>
</evidence>
<reference evidence="1 2" key="1">
    <citation type="journal article" date="2013" name="Genome Biol.">
        <title>The genome sequence of the most widely cultivated cacao type and its use to identify candidate genes regulating pod color.</title>
        <authorList>
            <person name="Motamayor J.C."/>
            <person name="Mockaitis K."/>
            <person name="Schmutz J."/>
            <person name="Haiminen N."/>
            <person name="Iii D.L."/>
            <person name="Cornejo O."/>
            <person name="Findley S.D."/>
            <person name="Zheng P."/>
            <person name="Utro F."/>
            <person name="Royaert S."/>
            <person name="Saski C."/>
            <person name="Jenkins J."/>
            <person name="Podicheti R."/>
            <person name="Zhao M."/>
            <person name="Scheffler B.E."/>
            <person name="Stack J.C."/>
            <person name="Feltus F.A."/>
            <person name="Mustiga G.M."/>
            <person name="Amores F."/>
            <person name="Phillips W."/>
            <person name="Marelli J.P."/>
            <person name="May G.D."/>
            <person name="Shapiro H."/>
            <person name="Ma J."/>
            <person name="Bustamante C.D."/>
            <person name="Schnell R.J."/>
            <person name="Main D."/>
            <person name="Gilbert D."/>
            <person name="Parida L."/>
            <person name="Kuhn D.N."/>
        </authorList>
    </citation>
    <scope>NUCLEOTIDE SEQUENCE [LARGE SCALE GENOMIC DNA]</scope>
    <source>
        <strain evidence="2">cv. Matina 1-6</strain>
    </source>
</reference>
<proteinExistence type="predicted"/>
<organism evidence="1 2">
    <name type="scientific">Theobroma cacao</name>
    <name type="common">Cacao</name>
    <name type="synonym">Cocoa</name>
    <dbReference type="NCBI Taxonomy" id="3641"/>
    <lineage>
        <taxon>Eukaryota</taxon>
        <taxon>Viridiplantae</taxon>
        <taxon>Streptophyta</taxon>
        <taxon>Embryophyta</taxon>
        <taxon>Tracheophyta</taxon>
        <taxon>Spermatophyta</taxon>
        <taxon>Magnoliopsida</taxon>
        <taxon>eudicotyledons</taxon>
        <taxon>Gunneridae</taxon>
        <taxon>Pentapetalae</taxon>
        <taxon>rosids</taxon>
        <taxon>malvids</taxon>
        <taxon>Malvales</taxon>
        <taxon>Malvaceae</taxon>
        <taxon>Byttnerioideae</taxon>
        <taxon>Theobroma</taxon>
    </lineage>
</organism>
<gene>
    <name evidence="1" type="ORF">TCM_032444</name>
</gene>